<evidence type="ECO:0000259" key="2">
    <source>
        <dbReference type="PROSITE" id="PS50864"/>
    </source>
</evidence>
<name>A0A061QVX5_9CHLO</name>
<evidence type="ECO:0000256" key="1">
    <source>
        <dbReference type="SAM" id="MobiDB-lite"/>
    </source>
</evidence>
<feature type="non-terminal residue" evidence="3">
    <location>
        <position position="1"/>
    </location>
</feature>
<sequence>QQVEYQGSMLAPARFEQLCGKGDAKKWKASIWAEDAGGPRMMQDWLAERGLDRKALQALASNAQQYSAWQAFRECRGEANGEPGASPATSSGFAEDPDGELGPNPAKEEPEDDGRLSDSAASDTEHGSGCGDQSEQSAQTSDTSEASAGSPMATMPPKLEE</sequence>
<dbReference type="AlphaFoldDB" id="A0A061QVX5"/>
<feature type="region of interest" description="Disordered" evidence="1">
    <location>
        <begin position="77"/>
        <end position="161"/>
    </location>
</feature>
<dbReference type="Gene3D" id="3.10.390.10">
    <property type="entry name" value="SAND domain-like"/>
    <property type="match status" value="1"/>
</dbReference>
<organism evidence="3">
    <name type="scientific">Tetraselmis sp. GSL018</name>
    <dbReference type="NCBI Taxonomy" id="582737"/>
    <lineage>
        <taxon>Eukaryota</taxon>
        <taxon>Viridiplantae</taxon>
        <taxon>Chlorophyta</taxon>
        <taxon>core chlorophytes</taxon>
        <taxon>Chlorodendrophyceae</taxon>
        <taxon>Chlorodendrales</taxon>
        <taxon>Chlorodendraceae</taxon>
        <taxon>Tetraselmis</taxon>
    </lineage>
</organism>
<dbReference type="EMBL" id="GBEZ01024401">
    <property type="protein sequence ID" value="JAC62590.1"/>
    <property type="molecule type" value="Transcribed_RNA"/>
</dbReference>
<dbReference type="InterPro" id="IPR000770">
    <property type="entry name" value="SAND_dom"/>
</dbReference>
<gene>
    <name evidence="3" type="ORF">TSPGSL018_22946</name>
</gene>
<dbReference type="PROSITE" id="PS50864">
    <property type="entry name" value="SAND"/>
    <property type="match status" value="1"/>
</dbReference>
<feature type="compositionally biased region" description="Polar residues" evidence="1">
    <location>
        <begin position="131"/>
        <end position="147"/>
    </location>
</feature>
<proteinExistence type="predicted"/>
<evidence type="ECO:0000313" key="3">
    <source>
        <dbReference type="EMBL" id="JAC62590.1"/>
    </source>
</evidence>
<accession>A0A061QVX5</accession>
<dbReference type="InterPro" id="IPR010919">
    <property type="entry name" value="SAND-like_dom_sf"/>
</dbReference>
<protein>
    <recommendedName>
        <fullName evidence="2">SAND domain-containing protein</fullName>
    </recommendedName>
</protein>
<dbReference type="GO" id="GO:0003677">
    <property type="term" value="F:DNA binding"/>
    <property type="evidence" value="ECO:0007669"/>
    <property type="project" value="InterPro"/>
</dbReference>
<dbReference type="SUPFAM" id="SSF63763">
    <property type="entry name" value="SAND domain-like"/>
    <property type="match status" value="1"/>
</dbReference>
<feature type="domain" description="SAND" evidence="2">
    <location>
        <begin position="1"/>
        <end position="52"/>
    </location>
</feature>
<reference evidence="3" key="1">
    <citation type="submission" date="2014-05" db="EMBL/GenBank/DDBJ databases">
        <title>The transcriptome of the halophilic microalga Tetraselmis sp. GSL018 isolated from the Great Salt Lake, Utah.</title>
        <authorList>
            <person name="Jinkerson R.E."/>
            <person name="D'Adamo S."/>
            <person name="Posewitz M.C."/>
        </authorList>
    </citation>
    <scope>NUCLEOTIDE SEQUENCE</scope>
    <source>
        <strain evidence="3">GSL018</strain>
    </source>
</reference>
<feature type="non-terminal residue" evidence="3">
    <location>
        <position position="161"/>
    </location>
</feature>